<reference evidence="22" key="1">
    <citation type="submission" date="2020-05" db="EMBL/GenBank/DDBJ databases">
        <title>WGS assembly of Panicum virgatum.</title>
        <authorList>
            <person name="Lovell J.T."/>
            <person name="Jenkins J."/>
            <person name="Shu S."/>
            <person name="Juenger T.E."/>
            <person name="Schmutz J."/>
        </authorList>
    </citation>
    <scope>NUCLEOTIDE SEQUENCE</scope>
    <source>
        <strain evidence="22">AP13</strain>
    </source>
</reference>
<evidence type="ECO:0000256" key="15">
    <source>
        <dbReference type="PIRNR" id="PIRNR000641"/>
    </source>
</evidence>
<dbReference type="PROSITE" id="PS50011">
    <property type="entry name" value="PROTEIN_KINASE_DOM"/>
    <property type="match status" value="1"/>
</dbReference>
<dbReference type="FunFam" id="3.30.200.20:FF:001238">
    <property type="entry name" value="Os08g0179000 protein"/>
    <property type="match status" value="1"/>
</dbReference>
<dbReference type="PROSITE" id="PS50948">
    <property type="entry name" value="PAN"/>
    <property type="match status" value="1"/>
</dbReference>
<feature type="binding site" evidence="16">
    <location>
        <position position="542"/>
    </location>
    <ligand>
        <name>ATP</name>
        <dbReference type="ChEBI" id="CHEBI:30616"/>
    </ligand>
</feature>
<dbReference type="SMART" id="SM00473">
    <property type="entry name" value="PAN_AP"/>
    <property type="match status" value="1"/>
</dbReference>
<dbReference type="Pfam" id="PF07714">
    <property type="entry name" value="PK_Tyr_Ser-Thr"/>
    <property type="match status" value="1"/>
</dbReference>
<evidence type="ECO:0000259" key="19">
    <source>
        <dbReference type="PROSITE" id="PS50011"/>
    </source>
</evidence>
<organism evidence="22 23">
    <name type="scientific">Panicum virgatum</name>
    <name type="common">Blackwell switchgrass</name>
    <dbReference type="NCBI Taxonomy" id="38727"/>
    <lineage>
        <taxon>Eukaryota</taxon>
        <taxon>Viridiplantae</taxon>
        <taxon>Streptophyta</taxon>
        <taxon>Embryophyta</taxon>
        <taxon>Tracheophyta</taxon>
        <taxon>Spermatophyta</taxon>
        <taxon>Magnoliopsida</taxon>
        <taxon>Liliopsida</taxon>
        <taxon>Poales</taxon>
        <taxon>Poaceae</taxon>
        <taxon>PACMAD clade</taxon>
        <taxon>Panicoideae</taxon>
        <taxon>Panicodae</taxon>
        <taxon>Paniceae</taxon>
        <taxon>Panicinae</taxon>
        <taxon>Panicum</taxon>
        <taxon>Panicum sect. Hiantes</taxon>
    </lineage>
</organism>
<feature type="signal peptide" evidence="18">
    <location>
        <begin position="1"/>
        <end position="25"/>
    </location>
</feature>
<dbReference type="InterPro" id="IPR000858">
    <property type="entry name" value="S_locus_glycoprot_dom"/>
</dbReference>
<proteinExistence type="inferred from homology"/>
<evidence type="ECO:0000259" key="20">
    <source>
        <dbReference type="PROSITE" id="PS50927"/>
    </source>
</evidence>
<dbReference type="EMBL" id="CM029054">
    <property type="protein sequence ID" value="KAG2537051.1"/>
    <property type="molecule type" value="Genomic_DNA"/>
</dbReference>
<dbReference type="InterPro" id="IPR036426">
    <property type="entry name" value="Bulb-type_lectin_dom_sf"/>
</dbReference>
<evidence type="ECO:0000256" key="8">
    <source>
        <dbReference type="ARBA" id="ARBA00022777"/>
    </source>
</evidence>
<dbReference type="GO" id="GO:0048544">
    <property type="term" value="P:recognition of pollen"/>
    <property type="evidence" value="ECO:0007669"/>
    <property type="project" value="InterPro"/>
</dbReference>
<keyword evidence="7 15" id="KW-0547">Nucleotide-binding</keyword>
<comment type="similarity">
    <text evidence="15">Belongs to the protein kinase superfamily. Ser/Thr protein kinase family.</text>
</comment>
<dbReference type="PROSITE" id="PS00107">
    <property type="entry name" value="PROTEIN_KINASE_ATP"/>
    <property type="match status" value="1"/>
</dbReference>
<comment type="subcellular location">
    <subcellularLocation>
        <location evidence="1">Cell membrane</location>
        <topology evidence="1">Single-pass type I membrane protein</topology>
    </subcellularLocation>
</comment>
<dbReference type="AlphaFoldDB" id="A0A8T0MQL1"/>
<dbReference type="InterPro" id="IPR017441">
    <property type="entry name" value="Protein_kinase_ATP_BS"/>
</dbReference>
<keyword evidence="9 15" id="KW-0067">ATP-binding</keyword>
<dbReference type="PANTHER" id="PTHR27002:SF454">
    <property type="entry name" value="RECEPTOR-LIKE SERINE_THREONINE-PROTEIN KINASE"/>
    <property type="match status" value="1"/>
</dbReference>
<sequence>MGFLPIHRIITLAFCAASLLPSCASDSRLLPNKPLTFGSKLISDDGTFALGFFSPSNSGGNHYYVGIWYNSIPKDNVVWVANRAAPVTDPSSATLALTDRSNLVLSNTDGQPLWMANVSAPGNLPSSENVTGEATLDNTGNFVLRTSEGAVLWQSFDHPTDTLLPGMNLRVTHNRLELQRLISWKGPQDPSPGSFSYGADPYQFLQRFALNGSRPYWRSPVLTNYLMVGSYMESIKSTIFFTVRRIEDEIYMAFGMPGSSSTVKIKMDYSGKIKILVWNSKMLEWNDLQVAPEPECNTYGYCGAFGFCDNTEPVPICKCLDGFEPISKEDGSNGRFPKGCRRKEELRCGRENRFLTLTAMKIPDKFVYVKNRSFEECSAECTSNCSCTAYAYANMNTTAINGDDTRCLIWMGDLIDTGKGKLIGTGENLYIRVNRLSDKKRWGNILKITLPVVSSLLVLICMWLVWICNCQAKQRNKKIWKNMISGALSNSGELEDGKFPFFSFREIVLATNNFSSSNMLGHGGFGNVYKGTLERGKKIAVKRLSKGSGQGTLEFRNEAVLIAKLQHRNLVKLLGFCIHGDEKLLIYEYLPNKSLDAFLFNSTRKPLLHWSIRFNIITGIARGLLYLHQDSRLRIIHRDLKANNILLDDEMSPKISDFGMARIFYGNQQQGNTNRVVGTYGYMSPEYALEGVFSVKSDVYSFGVLVLEIVSGSKINSMHVIQDFPNLIAYAWSSWKDGNTEDFVDSSIVESCSLDETSRCLHIGLLCVQDNPNDRPLASSIVSILENGDISIPPPKQPVYFKERNCGTYGASDTIVNSVNTMSITVLEGR</sequence>
<evidence type="ECO:0000256" key="6">
    <source>
        <dbReference type="ARBA" id="ARBA00022729"/>
    </source>
</evidence>
<keyword evidence="11" id="KW-0675">Receptor</keyword>
<feature type="domain" description="Bulb-type lectin" evidence="20">
    <location>
        <begin position="26"/>
        <end position="157"/>
    </location>
</feature>
<dbReference type="EMBL" id="CM029054">
    <property type="protein sequence ID" value="KAG2537046.1"/>
    <property type="molecule type" value="Genomic_DNA"/>
</dbReference>
<keyword evidence="17" id="KW-1133">Transmembrane helix</keyword>
<keyword evidence="3 15" id="KW-0723">Serine/threonine-protein kinase</keyword>
<keyword evidence="17" id="KW-0812">Transmembrane</keyword>
<keyword evidence="5 15" id="KW-0808">Transferase</keyword>
<dbReference type="OrthoDB" id="4062651at2759"/>
<dbReference type="PIRSF" id="PIRSF000641">
    <property type="entry name" value="SRK"/>
    <property type="match status" value="1"/>
</dbReference>
<evidence type="ECO:0000256" key="3">
    <source>
        <dbReference type="ARBA" id="ARBA00022527"/>
    </source>
</evidence>
<keyword evidence="2" id="KW-1003">Cell membrane</keyword>
<feature type="domain" description="Protein kinase" evidence="19">
    <location>
        <begin position="514"/>
        <end position="800"/>
    </location>
</feature>
<evidence type="ECO:0000256" key="1">
    <source>
        <dbReference type="ARBA" id="ARBA00004251"/>
    </source>
</evidence>
<evidence type="ECO:0000256" key="2">
    <source>
        <dbReference type="ARBA" id="ARBA00022475"/>
    </source>
</evidence>
<dbReference type="CDD" id="cd00053">
    <property type="entry name" value="EGF"/>
    <property type="match status" value="1"/>
</dbReference>
<feature type="transmembrane region" description="Helical" evidence="17">
    <location>
        <begin position="448"/>
        <end position="468"/>
    </location>
</feature>
<dbReference type="GO" id="GO:0005524">
    <property type="term" value="F:ATP binding"/>
    <property type="evidence" value="ECO:0007669"/>
    <property type="project" value="UniProtKB-UniRule"/>
</dbReference>
<dbReference type="GO" id="GO:0004674">
    <property type="term" value="F:protein serine/threonine kinase activity"/>
    <property type="evidence" value="ECO:0007669"/>
    <property type="project" value="UniProtKB-KW"/>
</dbReference>
<dbReference type="PANTHER" id="PTHR27002">
    <property type="entry name" value="RECEPTOR-LIKE SERINE/THREONINE-PROTEIN KINASE SD1-8"/>
    <property type="match status" value="1"/>
</dbReference>
<evidence type="ECO:0000256" key="12">
    <source>
        <dbReference type="ARBA" id="ARBA00023180"/>
    </source>
</evidence>
<dbReference type="InterPro" id="IPR011009">
    <property type="entry name" value="Kinase-like_dom_sf"/>
</dbReference>
<evidence type="ECO:0000256" key="14">
    <source>
        <dbReference type="ARBA" id="ARBA00048679"/>
    </source>
</evidence>
<dbReference type="InterPro" id="IPR000719">
    <property type="entry name" value="Prot_kinase_dom"/>
</dbReference>
<dbReference type="GO" id="GO:0005886">
    <property type="term" value="C:plasma membrane"/>
    <property type="evidence" value="ECO:0007669"/>
    <property type="project" value="UniProtKB-SubCell"/>
</dbReference>
<evidence type="ECO:0000313" key="23">
    <source>
        <dbReference type="Proteomes" id="UP000823388"/>
    </source>
</evidence>
<evidence type="ECO:0000256" key="18">
    <source>
        <dbReference type="SAM" id="SignalP"/>
    </source>
</evidence>
<evidence type="ECO:0000313" key="22">
    <source>
        <dbReference type="EMBL" id="KAG2537046.1"/>
    </source>
</evidence>
<name>A0A8T0MQL1_PANVG</name>
<evidence type="ECO:0000256" key="11">
    <source>
        <dbReference type="ARBA" id="ARBA00023170"/>
    </source>
</evidence>
<dbReference type="EC" id="2.7.11.1" evidence="15"/>
<dbReference type="FunFam" id="1.10.510.10:FF:000060">
    <property type="entry name" value="G-type lectin S-receptor-like serine/threonine-protein kinase"/>
    <property type="match status" value="1"/>
</dbReference>
<evidence type="ECO:0000256" key="4">
    <source>
        <dbReference type="ARBA" id="ARBA00022536"/>
    </source>
</evidence>
<evidence type="ECO:0000259" key="21">
    <source>
        <dbReference type="PROSITE" id="PS50948"/>
    </source>
</evidence>
<dbReference type="InterPro" id="IPR024171">
    <property type="entry name" value="SRK-like_kinase"/>
</dbReference>
<dbReference type="InterPro" id="IPR008271">
    <property type="entry name" value="Ser/Thr_kinase_AS"/>
</dbReference>
<keyword evidence="10" id="KW-1015">Disulfide bond</keyword>
<dbReference type="CDD" id="cd01098">
    <property type="entry name" value="PAN_AP_plant"/>
    <property type="match status" value="1"/>
</dbReference>
<accession>A0A8T0MQL1</accession>
<dbReference type="CDD" id="cd00028">
    <property type="entry name" value="B_lectin"/>
    <property type="match status" value="1"/>
</dbReference>
<dbReference type="GO" id="GO:0051707">
    <property type="term" value="P:response to other organism"/>
    <property type="evidence" value="ECO:0007669"/>
    <property type="project" value="UniProtKB-ARBA"/>
</dbReference>
<evidence type="ECO:0000256" key="9">
    <source>
        <dbReference type="ARBA" id="ARBA00022840"/>
    </source>
</evidence>
<keyword evidence="8 15" id="KW-0418">Kinase</keyword>
<feature type="domain" description="Apple" evidence="21">
    <location>
        <begin position="348"/>
        <end position="434"/>
    </location>
</feature>
<evidence type="ECO:0000256" key="10">
    <source>
        <dbReference type="ARBA" id="ARBA00023157"/>
    </source>
</evidence>
<feature type="chain" id="PRO_5036274604" description="Receptor-like serine/threonine-protein kinase" evidence="18">
    <location>
        <begin position="26"/>
        <end position="830"/>
    </location>
</feature>
<dbReference type="PROSITE" id="PS50927">
    <property type="entry name" value="BULB_LECTIN"/>
    <property type="match status" value="1"/>
</dbReference>
<keyword evidence="6 18" id="KW-0732">Signal</keyword>
<dbReference type="SMART" id="SM00108">
    <property type="entry name" value="B_lectin"/>
    <property type="match status" value="1"/>
</dbReference>
<comment type="caution">
    <text evidence="22">The sequence shown here is derived from an EMBL/GenBank/DDBJ whole genome shotgun (WGS) entry which is preliminary data.</text>
</comment>
<dbReference type="Pfam" id="PF01453">
    <property type="entry name" value="B_lectin"/>
    <property type="match status" value="1"/>
</dbReference>
<dbReference type="InterPro" id="IPR001480">
    <property type="entry name" value="Bulb-type_lectin_dom"/>
</dbReference>
<evidence type="ECO:0000256" key="17">
    <source>
        <dbReference type="SAM" id="Phobius"/>
    </source>
</evidence>
<dbReference type="SUPFAM" id="SSF56112">
    <property type="entry name" value="Protein kinase-like (PK-like)"/>
    <property type="match status" value="1"/>
</dbReference>
<evidence type="ECO:0000256" key="16">
    <source>
        <dbReference type="PROSITE-ProRule" id="PRU10141"/>
    </source>
</evidence>
<comment type="catalytic activity">
    <reaction evidence="14 15">
        <text>L-seryl-[protein] + ATP = O-phospho-L-seryl-[protein] + ADP + H(+)</text>
        <dbReference type="Rhea" id="RHEA:17989"/>
        <dbReference type="Rhea" id="RHEA-COMP:9863"/>
        <dbReference type="Rhea" id="RHEA-COMP:11604"/>
        <dbReference type="ChEBI" id="CHEBI:15378"/>
        <dbReference type="ChEBI" id="CHEBI:29999"/>
        <dbReference type="ChEBI" id="CHEBI:30616"/>
        <dbReference type="ChEBI" id="CHEBI:83421"/>
        <dbReference type="ChEBI" id="CHEBI:456216"/>
        <dbReference type="EC" id="2.7.11.1"/>
    </reaction>
</comment>
<keyword evidence="12" id="KW-0325">Glycoprotein</keyword>
<dbReference type="SUPFAM" id="SSF51110">
    <property type="entry name" value="alpha-D-mannose-specific plant lectins"/>
    <property type="match status" value="1"/>
</dbReference>
<dbReference type="SMART" id="SM00220">
    <property type="entry name" value="S_TKc"/>
    <property type="match status" value="1"/>
</dbReference>
<dbReference type="Gene3D" id="3.30.200.20">
    <property type="entry name" value="Phosphorylase Kinase, domain 1"/>
    <property type="match status" value="1"/>
</dbReference>
<dbReference type="Proteomes" id="UP000823388">
    <property type="component" value="Chromosome 9N"/>
</dbReference>
<comment type="catalytic activity">
    <reaction evidence="13 15">
        <text>L-threonyl-[protein] + ATP = O-phospho-L-threonyl-[protein] + ADP + H(+)</text>
        <dbReference type="Rhea" id="RHEA:46608"/>
        <dbReference type="Rhea" id="RHEA-COMP:11060"/>
        <dbReference type="Rhea" id="RHEA-COMP:11605"/>
        <dbReference type="ChEBI" id="CHEBI:15378"/>
        <dbReference type="ChEBI" id="CHEBI:30013"/>
        <dbReference type="ChEBI" id="CHEBI:30616"/>
        <dbReference type="ChEBI" id="CHEBI:61977"/>
        <dbReference type="ChEBI" id="CHEBI:456216"/>
        <dbReference type="EC" id="2.7.11.1"/>
    </reaction>
</comment>
<dbReference type="EMBL" id="CM029054">
    <property type="protein sequence ID" value="KAG2537049.1"/>
    <property type="molecule type" value="Genomic_DNA"/>
</dbReference>
<keyword evidence="23" id="KW-1185">Reference proteome</keyword>
<protein>
    <recommendedName>
        <fullName evidence="15">Receptor-like serine/threonine-protein kinase</fullName>
        <ecNumber evidence="15">2.7.11.1</ecNumber>
    </recommendedName>
</protein>
<dbReference type="InterPro" id="IPR001245">
    <property type="entry name" value="Ser-Thr/Tyr_kinase_cat_dom"/>
</dbReference>
<evidence type="ECO:0000256" key="7">
    <source>
        <dbReference type="ARBA" id="ARBA00022741"/>
    </source>
</evidence>
<dbReference type="Gene3D" id="2.90.10.10">
    <property type="entry name" value="Bulb-type lectin domain"/>
    <property type="match status" value="1"/>
</dbReference>
<dbReference type="CDD" id="cd14066">
    <property type="entry name" value="STKc_IRAK"/>
    <property type="match status" value="1"/>
</dbReference>
<keyword evidence="17" id="KW-0472">Membrane</keyword>
<evidence type="ECO:0000256" key="13">
    <source>
        <dbReference type="ARBA" id="ARBA00047899"/>
    </source>
</evidence>
<dbReference type="Pfam" id="PF08276">
    <property type="entry name" value="PAN_2"/>
    <property type="match status" value="1"/>
</dbReference>
<evidence type="ECO:0000256" key="5">
    <source>
        <dbReference type="ARBA" id="ARBA00022679"/>
    </source>
</evidence>
<gene>
    <name evidence="22" type="ORF">PVAP13_9NG533700</name>
</gene>
<dbReference type="InterPro" id="IPR003609">
    <property type="entry name" value="Pan_app"/>
</dbReference>
<dbReference type="Gene3D" id="1.10.510.10">
    <property type="entry name" value="Transferase(Phosphotransferase) domain 1"/>
    <property type="match status" value="1"/>
</dbReference>
<dbReference type="Pfam" id="PF00954">
    <property type="entry name" value="S_locus_glycop"/>
    <property type="match status" value="1"/>
</dbReference>
<keyword evidence="4" id="KW-0245">EGF-like domain</keyword>
<dbReference type="PROSITE" id="PS00108">
    <property type="entry name" value="PROTEIN_KINASE_ST"/>
    <property type="match status" value="1"/>
</dbReference>